<comment type="cofactor">
    <cofactor evidence="9">
        <name>a divalent metal cation</name>
        <dbReference type="ChEBI" id="CHEBI:60240"/>
    </cofactor>
    <text evidence="9">Binds 2 divalent metal cations per subunit. Site 1 may preferentially bind zinc ions, while site 2 has a preference for magnesium and/or manganese ions.</text>
</comment>
<keyword evidence="4 9" id="KW-0378">Hydrolase</keyword>
<dbReference type="InterPro" id="IPR002073">
    <property type="entry name" value="PDEase_catalytic_dom"/>
</dbReference>
<dbReference type="InterPro" id="IPR003607">
    <property type="entry name" value="HD/PDEase_dom"/>
</dbReference>
<feature type="binding site" evidence="8">
    <location>
        <position position="609"/>
    </location>
    <ligand>
        <name>Zn(2+)</name>
        <dbReference type="ChEBI" id="CHEBI:29105"/>
        <label>1</label>
    </ligand>
</feature>
<dbReference type="GeneID" id="119746046"/>
<dbReference type="PROSITE" id="PS00126">
    <property type="entry name" value="PDEASE_I_1"/>
    <property type="match status" value="1"/>
</dbReference>
<evidence type="ECO:0000256" key="6">
    <source>
        <dbReference type="PIRSR" id="PIRSR623088-1"/>
    </source>
</evidence>
<dbReference type="SUPFAM" id="SSF55785">
    <property type="entry name" value="PYP-like sensor domain (PAS domain)"/>
    <property type="match status" value="1"/>
</dbReference>
<accession>A0A914BRE4</accession>
<dbReference type="SMART" id="SM00471">
    <property type="entry name" value="HDc"/>
    <property type="match status" value="1"/>
</dbReference>
<evidence type="ECO:0000256" key="10">
    <source>
        <dbReference type="SAM" id="MobiDB-lite"/>
    </source>
</evidence>
<dbReference type="Pfam" id="PF23198">
    <property type="entry name" value="PDE8A_N"/>
    <property type="match status" value="1"/>
</dbReference>
<comment type="similarity">
    <text evidence="2">Belongs to the cyclic nucleotide phosphodiesterase family. PDE8 subfamily.</text>
</comment>
<sequence length="844" mass="95131">MGCAPSITVSQSGVVYCRDSDESNSPKPSTFSQQQIVHIRTGNTAELSDTGLSTTGTAVTVFHKTERRGTISIEAETQTSKSTVSMKGMTNEVTFGPMKVCQRTMQVLLVFSKEDALSDSYWWAADKGGYKCNIVRNPTDALECFVEKQHDVIIIDHRHSKNFDALGLCRSIRATKYSDYVTIIAVTRKSSADRDEASIIPLLNAGFNRRILENSNAATCLNELLQLEYVDVRSQLKLRAANALFGALEASADSVEITSENHVVQYINSAYEQLTGYSSEELLGREVEDFHRDKNKAELMDPIYAQLKKAKPWEGLLYSKKKNGESMPQFVHISPITGQGGRVRHHVFNIKSPVGMISQSVFSQELQHIDKITSEFSNGTSVRRQSMARIHSMTIEAPITKVINIINAAQENSPGTVAQALDRVLEILRTSELYNPQLSAQQVKEDDQMTSDLVGGLMTQGGYSTRRRMSGSEVALSKTTSSARYSPTSPSSHMTQVPAEVQKILEREAAWDFNIEELERITLHRPLIYLGLKVFNRFKVCSFLGISETVLRNWLQVVEANYHSSNPYHNSTHAADVMQATAYFIGKEKLKSCFEPADEIAALIAATLHDIDHPGRTNSFLCNAASDLAILYNDIAVLESHHAALGFQLTTREDRCNIFKELDREDYRAMRHTIIDMILATEMTKHFEHLSKFVNCFNKPALRDGEDTLSMQSTGRSTPDSSSLANPENRALIRRMLIKCADVSNPTRPLNMCMVWARRISEEYFAQTDEEKKRSLPVVMPVFDRLSCSIPKSQISFTEYFIMDMFDAWDAFIDCPEVMENLRTNYKYWTNEEEKERRLKDGRD</sequence>
<evidence type="ECO:0000256" key="7">
    <source>
        <dbReference type="PIRSR" id="PIRSR623088-2"/>
    </source>
</evidence>
<dbReference type="AlphaFoldDB" id="A0A914BRE4"/>
<evidence type="ECO:0000259" key="12">
    <source>
        <dbReference type="PROSITE" id="PS51845"/>
    </source>
</evidence>
<dbReference type="RefSeq" id="XP_038078735.1">
    <property type="nucleotide sequence ID" value="XM_038222807.1"/>
</dbReference>
<dbReference type="PROSITE" id="PS51845">
    <property type="entry name" value="PDEASE_I_2"/>
    <property type="match status" value="1"/>
</dbReference>
<dbReference type="GO" id="GO:0046872">
    <property type="term" value="F:metal ion binding"/>
    <property type="evidence" value="ECO:0007669"/>
    <property type="project" value="UniProtKB-KW"/>
</dbReference>
<protein>
    <recommendedName>
        <fullName evidence="9">Phosphodiesterase</fullName>
        <ecNumber evidence="9">3.1.4.-</ecNumber>
    </recommendedName>
</protein>
<dbReference type="FunFam" id="1.10.1300.10:FF:000002">
    <property type="entry name" value="Phosphodiesterase"/>
    <property type="match status" value="1"/>
</dbReference>
<feature type="binding site" evidence="7">
    <location>
        <position position="742"/>
    </location>
    <ligand>
        <name>AMP</name>
        <dbReference type="ChEBI" id="CHEBI:456215"/>
    </ligand>
</feature>
<dbReference type="InterPro" id="IPR036971">
    <property type="entry name" value="PDEase_catalytic_dom_sf"/>
</dbReference>
<organism evidence="13 14">
    <name type="scientific">Patiria miniata</name>
    <name type="common">Bat star</name>
    <name type="synonym">Asterina miniata</name>
    <dbReference type="NCBI Taxonomy" id="46514"/>
    <lineage>
        <taxon>Eukaryota</taxon>
        <taxon>Metazoa</taxon>
        <taxon>Echinodermata</taxon>
        <taxon>Eleutherozoa</taxon>
        <taxon>Asterozoa</taxon>
        <taxon>Asteroidea</taxon>
        <taxon>Valvatacea</taxon>
        <taxon>Valvatida</taxon>
        <taxon>Asterinidae</taxon>
        <taxon>Patiria</taxon>
    </lineage>
</organism>
<feature type="compositionally biased region" description="Low complexity" evidence="10">
    <location>
        <begin position="479"/>
        <end position="492"/>
    </location>
</feature>
<dbReference type="PRINTS" id="PR00387">
    <property type="entry name" value="PDIESTERASE1"/>
</dbReference>
<keyword evidence="14" id="KW-1185">Reference proteome</keyword>
<evidence type="ECO:0000256" key="4">
    <source>
        <dbReference type="ARBA" id="ARBA00022801"/>
    </source>
</evidence>
<dbReference type="RefSeq" id="XP_038078734.1">
    <property type="nucleotide sequence ID" value="XM_038222806.1"/>
</dbReference>
<feature type="region of interest" description="Disordered" evidence="10">
    <location>
        <begin position="477"/>
        <end position="497"/>
    </location>
</feature>
<dbReference type="EC" id="3.1.4.-" evidence="9"/>
<dbReference type="Pfam" id="PF00233">
    <property type="entry name" value="PDEase_I"/>
    <property type="match status" value="1"/>
</dbReference>
<dbReference type="CDD" id="cd00077">
    <property type="entry name" value="HDc"/>
    <property type="match status" value="1"/>
</dbReference>
<dbReference type="InterPro" id="IPR000014">
    <property type="entry name" value="PAS"/>
</dbReference>
<dbReference type="EnsemblMetazoa" id="XM_038222806.1">
    <property type="protein sequence ID" value="XP_038078734.1"/>
    <property type="gene ID" value="LOC119746046"/>
</dbReference>
<evidence type="ECO:0000256" key="1">
    <source>
        <dbReference type="ARBA" id="ARBA00004703"/>
    </source>
</evidence>
<dbReference type="OMA" id="IDHRGQR"/>
<dbReference type="SUPFAM" id="SSF109604">
    <property type="entry name" value="HD-domain/PDEase-like"/>
    <property type="match status" value="1"/>
</dbReference>
<dbReference type="NCBIfam" id="TIGR00229">
    <property type="entry name" value="sensory_box"/>
    <property type="match status" value="1"/>
</dbReference>
<feature type="region of interest" description="Disordered" evidence="10">
    <location>
        <begin position="707"/>
        <end position="726"/>
    </location>
</feature>
<evidence type="ECO:0000256" key="3">
    <source>
        <dbReference type="ARBA" id="ARBA00022723"/>
    </source>
</evidence>
<feature type="active site" description="Proton donor" evidence="6">
    <location>
        <position position="569"/>
    </location>
</feature>
<feature type="binding site" evidence="7">
    <location>
        <position position="794"/>
    </location>
    <ligand>
        <name>AMP</name>
        <dbReference type="ChEBI" id="CHEBI:456215"/>
    </ligand>
</feature>
<name>A0A914BRE4_PATMI</name>
<reference evidence="13" key="1">
    <citation type="submission" date="2022-11" db="UniProtKB">
        <authorList>
            <consortium name="EnsemblMetazoa"/>
        </authorList>
    </citation>
    <scope>IDENTIFICATION</scope>
</reference>
<evidence type="ECO:0000256" key="9">
    <source>
        <dbReference type="RuleBase" id="RU363067"/>
    </source>
</evidence>
<dbReference type="Proteomes" id="UP000887568">
    <property type="component" value="Unplaced"/>
</dbReference>
<keyword evidence="3 8" id="KW-0479">Metal-binding</keyword>
<feature type="domain" description="PAS" evidence="11">
    <location>
        <begin position="240"/>
        <end position="310"/>
    </location>
</feature>
<evidence type="ECO:0000313" key="14">
    <source>
        <dbReference type="Proteomes" id="UP000887568"/>
    </source>
</evidence>
<dbReference type="PANTHER" id="PTHR11347">
    <property type="entry name" value="CYCLIC NUCLEOTIDE PHOSPHODIESTERASE"/>
    <property type="match status" value="1"/>
</dbReference>
<dbReference type="InterPro" id="IPR011006">
    <property type="entry name" value="CheY-like_superfamily"/>
</dbReference>
<feature type="binding site" evidence="8">
    <location>
        <position position="573"/>
    </location>
    <ligand>
        <name>Zn(2+)</name>
        <dbReference type="ChEBI" id="CHEBI:29105"/>
        <label>1</label>
    </ligand>
</feature>
<feature type="binding site" evidence="8">
    <location>
        <position position="610"/>
    </location>
    <ligand>
        <name>Zn(2+)</name>
        <dbReference type="ChEBI" id="CHEBI:29105"/>
        <label>1</label>
    </ligand>
</feature>
<dbReference type="Gene3D" id="1.10.1300.10">
    <property type="entry name" value="3'5'-cyclic nucleotide phosphodiesterase, catalytic domain"/>
    <property type="match status" value="1"/>
</dbReference>
<feature type="binding site" evidence="8">
    <location>
        <position position="742"/>
    </location>
    <ligand>
        <name>Zn(2+)</name>
        <dbReference type="ChEBI" id="CHEBI:29105"/>
        <label>1</label>
    </ligand>
</feature>
<dbReference type="EnsemblMetazoa" id="XM_038222807.1">
    <property type="protein sequence ID" value="XP_038078735.1"/>
    <property type="gene ID" value="LOC119746046"/>
</dbReference>
<evidence type="ECO:0000256" key="2">
    <source>
        <dbReference type="ARBA" id="ARBA00006437"/>
    </source>
</evidence>
<dbReference type="OrthoDB" id="189220at2759"/>
<dbReference type="CDD" id="cd00130">
    <property type="entry name" value="PAS"/>
    <property type="match status" value="1"/>
</dbReference>
<dbReference type="InterPro" id="IPR035965">
    <property type="entry name" value="PAS-like_dom_sf"/>
</dbReference>
<dbReference type="InterPro" id="IPR023088">
    <property type="entry name" value="PDEase"/>
</dbReference>
<feature type="binding site" evidence="7">
    <location>
        <position position="610"/>
    </location>
    <ligand>
        <name>AMP</name>
        <dbReference type="ChEBI" id="CHEBI:456215"/>
    </ligand>
</feature>
<evidence type="ECO:0000259" key="11">
    <source>
        <dbReference type="PROSITE" id="PS50112"/>
    </source>
</evidence>
<feature type="binding site" evidence="7">
    <location>
        <begin position="569"/>
        <end position="573"/>
    </location>
    <ligand>
        <name>AMP</name>
        <dbReference type="ChEBI" id="CHEBI:456215"/>
    </ligand>
</feature>
<dbReference type="SMART" id="SM00091">
    <property type="entry name" value="PAS"/>
    <property type="match status" value="1"/>
</dbReference>
<dbReference type="GO" id="GO:0007165">
    <property type="term" value="P:signal transduction"/>
    <property type="evidence" value="ECO:0007669"/>
    <property type="project" value="InterPro"/>
</dbReference>
<dbReference type="InterPro" id="IPR057304">
    <property type="entry name" value="PDE8-like_REC_N"/>
</dbReference>
<dbReference type="Pfam" id="PF13426">
    <property type="entry name" value="PAS_9"/>
    <property type="match status" value="1"/>
</dbReference>
<dbReference type="Gene3D" id="3.40.50.2300">
    <property type="match status" value="1"/>
</dbReference>
<dbReference type="SUPFAM" id="SSF52172">
    <property type="entry name" value="CheY-like"/>
    <property type="match status" value="1"/>
</dbReference>
<evidence type="ECO:0000313" key="13">
    <source>
        <dbReference type="EnsemblMetazoa" id="XP_038078734.1"/>
    </source>
</evidence>
<proteinExistence type="inferred from homology"/>
<feature type="compositionally biased region" description="Polar residues" evidence="10">
    <location>
        <begin position="709"/>
        <end position="726"/>
    </location>
</feature>
<feature type="domain" description="PDEase" evidence="12">
    <location>
        <begin position="493"/>
        <end position="836"/>
    </location>
</feature>
<dbReference type="Pfam" id="PF08629">
    <property type="entry name" value="PDE8"/>
    <property type="match status" value="1"/>
</dbReference>
<comment type="pathway">
    <text evidence="1">Purine metabolism; 3',5'-cyclic AMP degradation; AMP from 3',5'-cyclic AMP: step 1/1.</text>
</comment>
<feature type="binding site" evidence="8">
    <location>
        <position position="610"/>
    </location>
    <ligand>
        <name>Zn(2+)</name>
        <dbReference type="ChEBI" id="CHEBI:29105"/>
        <label>2</label>
    </ligand>
</feature>
<dbReference type="PROSITE" id="PS50112">
    <property type="entry name" value="PAS"/>
    <property type="match status" value="1"/>
</dbReference>
<dbReference type="GO" id="GO:0004114">
    <property type="term" value="F:3',5'-cyclic-nucleotide phosphodiesterase activity"/>
    <property type="evidence" value="ECO:0007669"/>
    <property type="project" value="InterPro"/>
</dbReference>
<evidence type="ECO:0000256" key="8">
    <source>
        <dbReference type="PIRSR" id="PIRSR623088-3"/>
    </source>
</evidence>
<evidence type="ECO:0000256" key="5">
    <source>
        <dbReference type="ARBA" id="ARBA00023149"/>
    </source>
</evidence>
<dbReference type="InterPro" id="IPR023174">
    <property type="entry name" value="PDEase_CS"/>
</dbReference>
<dbReference type="Gene3D" id="3.30.450.20">
    <property type="entry name" value="PAS domain"/>
    <property type="match status" value="1"/>
</dbReference>
<keyword evidence="5" id="KW-0114">cAMP</keyword>